<dbReference type="Proteomes" id="UP000578077">
    <property type="component" value="Unassembled WGS sequence"/>
</dbReference>
<evidence type="ECO:0000313" key="2">
    <source>
        <dbReference type="Proteomes" id="UP000578077"/>
    </source>
</evidence>
<name>A0A841EEE1_9ACTN</name>
<dbReference type="RefSeq" id="WP_184640684.1">
    <property type="nucleotide sequence ID" value="NZ_JACHLY010000003.1"/>
</dbReference>
<gene>
    <name evidence="1" type="ORF">HNR25_005187</name>
</gene>
<evidence type="ECO:0000313" key="1">
    <source>
        <dbReference type="EMBL" id="MBB6001356.1"/>
    </source>
</evidence>
<organism evidence="1 2">
    <name type="scientific">Streptomonospora salina</name>
    <dbReference type="NCBI Taxonomy" id="104205"/>
    <lineage>
        <taxon>Bacteria</taxon>
        <taxon>Bacillati</taxon>
        <taxon>Actinomycetota</taxon>
        <taxon>Actinomycetes</taxon>
        <taxon>Streptosporangiales</taxon>
        <taxon>Nocardiopsidaceae</taxon>
        <taxon>Streptomonospora</taxon>
    </lineage>
</organism>
<dbReference type="EMBL" id="JACHLY010000003">
    <property type="protein sequence ID" value="MBB6001356.1"/>
    <property type="molecule type" value="Genomic_DNA"/>
</dbReference>
<comment type="caution">
    <text evidence="1">The sequence shown here is derived from an EMBL/GenBank/DDBJ whole genome shotgun (WGS) entry which is preliminary data.</text>
</comment>
<protein>
    <submittedName>
        <fullName evidence="1">Uncharacterized protein</fullName>
    </submittedName>
</protein>
<reference evidence="1 2" key="1">
    <citation type="submission" date="2020-08" db="EMBL/GenBank/DDBJ databases">
        <title>Sequencing the genomes of 1000 actinobacteria strains.</title>
        <authorList>
            <person name="Klenk H.-P."/>
        </authorList>
    </citation>
    <scope>NUCLEOTIDE SEQUENCE [LARGE SCALE GENOMIC DNA]</scope>
    <source>
        <strain evidence="1 2">DSM 44593</strain>
    </source>
</reference>
<sequence>MSRIVAHLRRLAVVHAAPTCCGQPMLPGGGIGAVGGWICQVTPTHVRG</sequence>
<proteinExistence type="predicted"/>
<keyword evidence="2" id="KW-1185">Reference proteome</keyword>
<dbReference type="AlphaFoldDB" id="A0A841EEE1"/>
<accession>A0A841EEE1</accession>